<dbReference type="InterPro" id="IPR029058">
    <property type="entry name" value="AB_hydrolase_fold"/>
</dbReference>
<feature type="domain" description="AB hydrolase-1" evidence="1">
    <location>
        <begin position="22"/>
        <end position="182"/>
    </location>
</feature>
<keyword evidence="2" id="KW-0378">Hydrolase</keyword>
<accession>A0A0B5I9G7</accession>
<evidence type="ECO:0000313" key="3">
    <source>
        <dbReference type="Proteomes" id="UP000031774"/>
    </source>
</evidence>
<dbReference type="HOGENOM" id="CLU_083329_0_0_11"/>
<dbReference type="PANTHER" id="PTHR43433:SF5">
    <property type="entry name" value="AB HYDROLASE-1 DOMAIN-CONTAINING PROTEIN"/>
    <property type="match status" value="1"/>
</dbReference>
<reference evidence="2 3" key="1">
    <citation type="submission" date="2014-12" db="EMBL/GenBank/DDBJ databases">
        <title>Complete genome sequence of Streptomyces vietnamensis strain GIMV4.0001, a genetic manipulable producer of the benzoisochromanequinone antibiotic granaticin.</title>
        <authorList>
            <person name="Deng M.R."/>
            <person name="Guo J."/>
            <person name="Ma L.Y."/>
            <person name="Feng G.D."/>
            <person name="Mo C.Y."/>
            <person name="Zhu H.H."/>
        </authorList>
    </citation>
    <scope>NUCLEOTIDE SEQUENCE [LARGE SCALE GENOMIC DNA]</scope>
    <source>
        <strain evidence="3">GIMV4.0001</strain>
    </source>
</reference>
<dbReference type="SUPFAM" id="SSF53474">
    <property type="entry name" value="alpha/beta-Hydrolases"/>
    <property type="match status" value="1"/>
</dbReference>
<gene>
    <name evidence="2" type="ORF">SVTN_19650</name>
</gene>
<keyword evidence="3" id="KW-1185">Reference proteome</keyword>
<dbReference type="Gene3D" id="3.40.50.1820">
    <property type="entry name" value="alpha/beta hydrolase"/>
    <property type="match status" value="1"/>
</dbReference>
<dbReference type="EMBL" id="CP010407">
    <property type="protein sequence ID" value="AJF66278.1"/>
    <property type="molecule type" value="Genomic_DNA"/>
</dbReference>
<dbReference type="InterPro" id="IPR000073">
    <property type="entry name" value="AB_hydrolase_1"/>
</dbReference>
<dbReference type="Pfam" id="PF00561">
    <property type="entry name" value="Abhydrolase_1"/>
    <property type="match status" value="1"/>
</dbReference>
<dbReference type="AlphaFoldDB" id="A0A0B5I9G7"/>
<dbReference type="InterPro" id="IPR050471">
    <property type="entry name" value="AB_hydrolase"/>
</dbReference>
<dbReference type="Proteomes" id="UP000031774">
    <property type="component" value="Chromosome"/>
</dbReference>
<dbReference type="GO" id="GO:0046503">
    <property type="term" value="P:glycerolipid catabolic process"/>
    <property type="evidence" value="ECO:0007669"/>
    <property type="project" value="TreeGrafter"/>
</dbReference>
<dbReference type="STRING" id="362257.SVTN_19650"/>
<sequence length="274" mass="28838">MNVGTLKVPGATLHHETRGTGPVLLLVPGGAGDAGLFEGMADLLAEAGHTVVSYDQRGLSRSPLDGPLGDQRVAEWREDALAVLDAVSPDEPAYVFGSSSGAIVALALLAAHPDRVRRLVAHEPPLVELLADPAPYRDHFAEVRELHRTQGLGPAMARFSETPDGRKPERQHGELPASIRPMASRMAANMPVFLEHVLCPFSSSAPDVDGLRAAAGKLTLGIGRESAGQEALVGPSRRIAELTGAETVEFPGGHVGCVEHPAEFAKVLVSAMSR</sequence>
<dbReference type="PANTHER" id="PTHR43433">
    <property type="entry name" value="HYDROLASE, ALPHA/BETA FOLD FAMILY PROTEIN"/>
    <property type="match status" value="1"/>
</dbReference>
<dbReference type="GO" id="GO:0004806">
    <property type="term" value="F:triacylglycerol lipase activity"/>
    <property type="evidence" value="ECO:0007669"/>
    <property type="project" value="TreeGrafter"/>
</dbReference>
<protein>
    <submittedName>
        <fullName evidence="2">Alpha/beta hydrolase</fullName>
    </submittedName>
</protein>
<dbReference type="KEGG" id="svt:SVTN_19650"/>
<name>A0A0B5I9G7_9ACTN</name>
<proteinExistence type="predicted"/>
<organism evidence="2 3">
    <name type="scientific">Streptomyces vietnamensis</name>
    <dbReference type="NCBI Taxonomy" id="362257"/>
    <lineage>
        <taxon>Bacteria</taxon>
        <taxon>Bacillati</taxon>
        <taxon>Actinomycetota</taxon>
        <taxon>Actinomycetes</taxon>
        <taxon>Kitasatosporales</taxon>
        <taxon>Streptomycetaceae</taxon>
        <taxon>Streptomyces</taxon>
    </lineage>
</organism>
<evidence type="ECO:0000313" key="2">
    <source>
        <dbReference type="EMBL" id="AJF66278.1"/>
    </source>
</evidence>
<dbReference type="RefSeq" id="WP_041130290.1">
    <property type="nucleotide sequence ID" value="NZ_CP010407.1"/>
</dbReference>
<evidence type="ECO:0000259" key="1">
    <source>
        <dbReference type="Pfam" id="PF00561"/>
    </source>
</evidence>